<reference evidence="1 2" key="1">
    <citation type="submission" date="2016-12" db="EMBL/GenBank/DDBJ databases">
        <authorList>
            <person name="Song W.-J."/>
            <person name="Kurnit D.M."/>
        </authorList>
    </citation>
    <scope>NUCLEOTIDE SEQUENCE [LARGE SCALE GENOMIC DNA]</scope>
    <source>
        <strain evidence="1 2">STM7296</strain>
    </source>
</reference>
<proteinExistence type="predicted"/>
<evidence type="ECO:0000313" key="1">
    <source>
        <dbReference type="EMBL" id="SIT49340.1"/>
    </source>
</evidence>
<dbReference type="Proteomes" id="UP000187012">
    <property type="component" value="Unassembled WGS sequence"/>
</dbReference>
<keyword evidence="2" id="KW-1185">Reference proteome</keyword>
<accession>A0A1N7SPU0</accession>
<dbReference type="STRING" id="1247936.BN2475_1370004"/>
<protein>
    <submittedName>
        <fullName evidence="1">Uncharacterized protein</fullName>
    </submittedName>
</protein>
<evidence type="ECO:0000313" key="2">
    <source>
        <dbReference type="Proteomes" id="UP000187012"/>
    </source>
</evidence>
<organism evidence="1 2">
    <name type="scientific">Paraburkholderia ribeironis</name>
    <dbReference type="NCBI Taxonomy" id="1247936"/>
    <lineage>
        <taxon>Bacteria</taxon>
        <taxon>Pseudomonadati</taxon>
        <taxon>Pseudomonadota</taxon>
        <taxon>Betaproteobacteria</taxon>
        <taxon>Burkholderiales</taxon>
        <taxon>Burkholderiaceae</taxon>
        <taxon>Paraburkholderia</taxon>
    </lineage>
</organism>
<dbReference type="EMBL" id="CYGX02000137">
    <property type="protein sequence ID" value="SIT49340.1"/>
    <property type="molecule type" value="Genomic_DNA"/>
</dbReference>
<gene>
    <name evidence="1" type="ORF">BN2475_1370004</name>
</gene>
<dbReference type="OrthoDB" id="9898719at2"/>
<sequence>MHTMSNSHLAPEQADRITIGSTTSAALDAIRALGPSAAKSAFELWNEDLPDGVKLALQSRFCIALIASTDVPLALSDEVHIRRHLGPGATDRITISLGQSSIAVDVDSLEKNLLLVAHLPILFIHDNSWTASRFKWTGEDIQKVLRMMLGKSTVETESQSSLAQLDVRVGAQVKLPT</sequence>
<name>A0A1N7SPU0_9BURK</name>
<dbReference type="AlphaFoldDB" id="A0A1N7SPU0"/>